<dbReference type="EMBL" id="CP101717">
    <property type="protein sequence ID" value="WLD56716.1"/>
    <property type="molecule type" value="Genomic_DNA"/>
</dbReference>
<comment type="similarity">
    <text evidence="4 6">Belongs to the kynureninase family.</text>
</comment>
<evidence type="ECO:0000313" key="7">
    <source>
        <dbReference type="EMBL" id="WLD56716.1"/>
    </source>
</evidence>
<keyword evidence="3 4" id="KW-0663">Pyridoxal phosphate</keyword>
<dbReference type="PIRSF" id="PIRSF038800">
    <property type="entry name" value="KYNU"/>
    <property type="match status" value="1"/>
</dbReference>
<dbReference type="Gene3D" id="3.40.640.10">
    <property type="entry name" value="Type I PLP-dependent aspartate aminotransferase-like (Major domain)"/>
    <property type="match status" value="1"/>
</dbReference>
<comment type="function">
    <text evidence="4 6">Catalyzes the cleavage of L-kynurenine (L-Kyn) and L-3-hydroxykynurenine (L-3OHKyn) into anthranilic acid (AA) and 3-hydroxyanthranilic acid (3-OHAA), respectively.</text>
</comment>
<organism evidence="7">
    <name type="scientific">Salinispirillum sp. LH 10-3-1</name>
    <dbReference type="NCBI Taxonomy" id="2952525"/>
    <lineage>
        <taxon>Bacteria</taxon>
        <taxon>Pseudomonadati</taxon>
        <taxon>Pseudomonadota</taxon>
        <taxon>Gammaproteobacteria</taxon>
        <taxon>Oceanospirillales</taxon>
        <taxon>Saccharospirillaceae</taxon>
        <taxon>Salinispirillum</taxon>
    </lineage>
</organism>
<evidence type="ECO:0000256" key="3">
    <source>
        <dbReference type="ARBA" id="ARBA00022898"/>
    </source>
</evidence>
<comment type="pathway">
    <text evidence="4 6">Cofactor biosynthesis; NAD(+) biosynthesis; quinolinate from L-kynurenine: step 2/3.</text>
</comment>
<feature type="binding site" evidence="4">
    <location>
        <position position="97"/>
    </location>
    <ligand>
        <name>pyridoxal 5'-phosphate</name>
        <dbReference type="ChEBI" id="CHEBI:597326"/>
    </ligand>
</feature>
<dbReference type="EC" id="3.7.1.3" evidence="4 5"/>
<dbReference type="Gene3D" id="3.90.1150.10">
    <property type="entry name" value="Aspartate Aminotransferase, domain 1"/>
    <property type="match status" value="1"/>
</dbReference>
<evidence type="ECO:0000256" key="4">
    <source>
        <dbReference type="HAMAP-Rule" id="MF_01970"/>
    </source>
</evidence>
<name>A0AB38YCC8_9GAMM</name>
<reference evidence="7" key="1">
    <citation type="submission" date="2022-07" db="EMBL/GenBank/DDBJ databases">
        <title>Complete genome sequence of Salinispirillum sp. LH10-3-1 capable of multiple carbohydrate inversion isolated from a soda lake.</title>
        <authorList>
            <person name="Liu J."/>
            <person name="Zhai Y."/>
            <person name="Zhang H."/>
            <person name="Yang H."/>
            <person name="Qu J."/>
            <person name="Li J."/>
        </authorList>
    </citation>
    <scope>NUCLEOTIDE SEQUENCE</scope>
    <source>
        <strain evidence="7">LH 10-3-1</strain>
    </source>
</reference>
<dbReference type="GO" id="GO:0043420">
    <property type="term" value="P:anthranilate metabolic process"/>
    <property type="evidence" value="ECO:0007669"/>
    <property type="project" value="TreeGrafter"/>
</dbReference>
<keyword evidence="1 4" id="KW-0662">Pyridine nucleotide biosynthesis</keyword>
<feature type="binding site" evidence="4">
    <location>
        <position position="96"/>
    </location>
    <ligand>
        <name>pyridoxal 5'-phosphate</name>
        <dbReference type="ChEBI" id="CHEBI:597326"/>
    </ligand>
</feature>
<protein>
    <recommendedName>
        <fullName evidence="4 5">Kynureninase</fullName>
        <ecNumber evidence="4 5">3.7.1.3</ecNumber>
    </recommendedName>
    <alternativeName>
        <fullName evidence="4">L-kynurenine hydrolase</fullName>
    </alternativeName>
</protein>
<dbReference type="RefSeq" id="WP_304994000.1">
    <property type="nucleotide sequence ID" value="NZ_CP101717.1"/>
</dbReference>
<comment type="cofactor">
    <cofactor evidence="4 6">
        <name>pyridoxal 5'-phosphate</name>
        <dbReference type="ChEBI" id="CHEBI:597326"/>
    </cofactor>
</comment>
<keyword evidence="2 4" id="KW-0378">Hydrolase</keyword>
<accession>A0AB38YCC8</accession>
<dbReference type="InterPro" id="IPR015422">
    <property type="entry name" value="PyrdxlP-dep_Trfase_small"/>
</dbReference>
<dbReference type="InterPro" id="IPR015424">
    <property type="entry name" value="PyrdxlP-dep_Trfase"/>
</dbReference>
<dbReference type="SUPFAM" id="SSF53383">
    <property type="entry name" value="PLP-dependent transferases"/>
    <property type="match status" value="1"/>
</dbReference>
<dbReference type="NCBIfam" id="TIGR01814">
    <property type="entry name" value="kynureninase"/>
    <property type="match status" value="1"/>
</dbReference>
<dbReference type="Pfam" id="PF22580">
    <property type="entry name" value="KYNU_C"/>
    <property type="match status" value="1"/>
</dbReference>
<dbReference type="AlphaFoldDB" id="A0AB38YCC8"/>
<evidence type="ECO:0000256" key="5">
    <source>
        <dbReference type="NCBIfam" id="TIGR01814"/>
    </source>
</evidence>
<proteinExistence type="inferred from homology"/>
<feature type="binding site" evidence="4">
    <location>
        <position position="276"/>
    </location>
    <ligand>
        <name>pyridoxal 5'-phosphate</name>
        <dbReference type="ChEBI" id="CHEBI:597326"/>
    </ligand>
</feature>
<sequence length="410" mass="44547">MSLALYQQMDAADPLADVRSQFQLPEGIIYLDGNSLGCMPKATAARMRAVIEDEWGNGLIRSWNSAHWIDLPQRLGSKIATLLGADSDEVLVTDSTSVNIFKLATAALRLRPSRHKIITEPGNFPTDRYILQGLCDFSGNAAQLVTIPAQDIIDAIDEDTALVVLTHVHYKSGALHDMKAITARAHAKGALILWDLSHSTGAVPLALNECDVDLAVGCGYKYLNGGPGAPAFVYVAKRLQEGIRQPIYGWFGHAQPFAMQDDYAPATGITQMLTGTTSVLGASALEVGLDIFSTVDMSALRHKSQALTDLLIELVEQRCADFGFALASPRDADARGSQVSFRHPEGYAIMQALIDRGVIGDFRAPDIVRFGVAPLYVSYEDIGRAVDVLADIMTHKHWDQPRFKAQQAVT</sequence>
<dbReference type="GO" id="GO:0097053">
    <property type="term" value="P:L-kynurenine catabolic process"/>
    <property type="evidence" value="ECO:0007669"/>
    <property type="project" value="UniProtKB-UniRule"/>
</dbReference>
<dbReference type="GO" id="GO:0030170">
    <property type="term" value="F:pyridoxal phosphate binding"/>
    <property type="evidence" value="ECO:0007669"/>
    <property type="project" value="UniProtKB-UniRule"/>
</dbReference>
<dbReference type="GO" id="GO:0005737">
    <property type="term" value="C:cytoplasm"/>
    <property type="evidence" value="ECO:0007669"/>
    <property type="project" value="UniProtKB-UniRule"/>
</dbReference>
<dbReference type="InterPro" id="IPR015421">
    <property type="entry name" value="PyrdxlP-dep_Trfase_major"/>
</dbReference>
<dbReference type="GO" id="GO:0019805">
    <property type="term" value="P:quinolinate biosynthetic process"/>
    <property type="evidence" value="ECO:0007669"/>
    <property type="project" value="UniProtKB-UniRule"/>
</dbReference>
<gene>
    <name evidence="4 7" type="primary">kynU</name>
    <name evidence="7" type="ORF">NFC81_08205</name>
</gene>
<comment type="catalytic activity">
    <reaction evidence="6">
        <text>3-hydroxy-L-kynurenine + H2O = 3-hydroxyanthranilate + L-alanine + H(+)</text>
        <dbReference type="Rhea" id="RHEA:25143"/>
        <dbReference type="ChEBI" id="CHEBI:15377"/>
        <dbReference type="ChEBI" id="CHEBI:15378"/>
        <dbReference type="ChEBI" id="CHEBI:36559"/>
        <dbReference type="ChEBI" id="CHEBI:57972"/>
        <dbReference type="ChEBI" id="CHEBI:58125"/>
        <dbReference type="EC" id="3.7.1.3"/>
    </reaction>
</comment>
<comment type="catalytic activity">
    <reaction evidence="4 6">
        <text>L-kynurenine + H2O = anthranilate + L-alanine + H(+)</text>
        <dbReference type="Rhea" id="RHEA:16813"/>
        <dbReference type="ChEBI" id="CHEBI:15377"/>
        <dbReference type="ChEBI" id="CHEBI:15378"/>
        <dbReference type="ChEBI" id="CHEBI:16567"/>
        <dbReference type="ChEBI" id="CHEBI:57959"/>
        <dbReference type="ChEBI" id="CHEBI:57972"/>
        <dbReference type="EC" id="3.7.1.3"/>
    </reaction>
</comment>
<evidence type="ECO:0000256" key="2">
    <source>
        <dbReference type="ARBA" id="ARBA00022801"/>
    </source>
</evidence>
<dbReference type="GO" id="GO:0009435">
    <property type="term" value="P:NAD+ biosynthetic process"/>
    <property type="evidence" value="ECO:0007669"/>
    <property type="project" value="UniProtKB-UniRule"/>
</dbReference>
<dbReference type="GO" id="GO:0030429">
    <property type="term" value="F:kynureninase activity"/>
    <property type="evidence" value="ECO:0007669"/>
    <property type="project" value="UniProtKB-UniRule"/>
</dbReference>
<feature type="binding site" evidence="4">
    <location>
        <begin position="124"/>
        <end position="127"/>
    </location>
    <ligand>
        <name>pyridoxal 5'-phosphate</name>
        <dbReference type="ChEBI" id="CHEBI:597326"/>
    </ligand>
</feature>
<feature type="modified residue" description="N6-(pyridoxal phosphate)lysine" evidence="4">
    <location>
        <position position="221"/>
    </location>
</feature>
<feature type="binding site" evidence="4">
    <location>
        <position position="195"/>
    </location>
    <ligand>
        <name>pyridoxal 5'-phosphate</name>
        <dbReference type="ChEBI" id="CHEBI:597326"/>
    </ligand>
</feature>
<feature type="binding site" evidence="4">
    <location>
        <position position="198"/>
    </location>
    <ligand>
        <name>pyridoxal 5'-phosphate</name>
        <dbReference type="ChEBI" id="CHEBI:597326"/>
    </ligand>
</feature>
<feature type="binding site" evidence="4">
    <location>
        <position position="166"/>
    </location>
    <ligand>
        <name>pyridoxal 5'-phosphate</name>
        <dbReference type="ChEBI" id="CHEBI:597326"/>
    </ligand>
</feature>
<comment type="pathway">
    <text evidence="4 6">Amino-acid degradation; L-kynurenine degradation; L-alanine and anthranilate from L-kynurenine: step 1/1.</text>
</comment>
<feature type="binding site" evidence="4">
    <location>
        <position position="250"/>
    </location>
    <ligand>
        <name>pyridoxal 5'-phosphate</name>
        <dbReference type="ChEBI" id="CHEBI:597326"/>
    </ligand>
</feature>
<feature type="binding site" evidence="4">
    <location>
        <position position="220"/>
    </location>
    <ligand>
        <name>pyridoxal 5'-phosphate</name>
        <dbReference type="ChEBI" id="CHEBI:597326"/>
    </ligand>
</feature>
<comment type="subunit">
    <text evidence="4 6">Homodimer.</text>
</comment>
<dbReference type="InterPro" id="IPR010111">
    <property type="entry name" value="Kynureninase"/>
</dbReference>
<dbReference type="PANTHER" id="PTHR14084:SF0">
    <property type="entry name" value="KYNURENINASE"/>
    <property type="match status" value="1"/>
</dbReference>
<dbReference type="PANTHER" id="PTHR14084">
    <property type="entry name" value="KYNURENINASE"/>
    <property type="match status" value="1"/>
</dbReference>
<evidence type="ECO:0000256" key="6">
    <source>
        <dbReference type="PIRNR" id="PIRNR038800"/>
    </source>
</evidence>
<evidence type="ECO:0000256" key="1">
    <source>
        <dbReference type="ARBA" id="ARBA00022642"/>
    </source>
</evidence>
<dbReference type="HAMAP" id="MF_01970">
    <property type="entry name" value="Kynureninase"/>
    <property type="match status" value="1"/>
</dbReference>
<dbReference type="GO" id="GO:0019441">
    <property type="term" value="P:L-tryptophan catabolic process to kynurenine"/>
    <property type="evidence" value="ECO:0007669"/>
    <property type="project" value="TreeGrafter"/>
</dbReference>